<keyword evidence="3" id="KW-1185">Reference proteome</keyword>
<evidence type="ECO:0000313" key="3">
    <source>
        <dbReference type="Proteomes" id="UP000242222"/>
    </source>
</evidence>
<dbReference type="EMBL" id="FOVC01000016">
    <property type="protein sequence ID" value="SFN72605.1"/>
    <property type="molecule type" value="Genomic_DNA"/>
</dbReference>
<accession>A0A1I5BD23</accession>
<proteinExistence type="predicted"/>
<organism evidence="2 3">
    <name type="scientific">Izhakiella capsodis</name>
    <dbReference type="NCBI Taxonomy" id="1367852"/>
    <lineage>
        <taxon>Bacteria</taxon>
        <taxon>Pseudomonadati</taxon>
        <taxon>Pseudomonadota</taxon>
        <taxon>Gammaproteobacteria</taxon>
        <taxon>Enterobacterales</taxon>
        <taxon>Erwiniaceae</taxon>
        <taxon>Izhakiella</taxon>
    </lineage>
</organism>
<sequence length="160" mass="17870">MKLYIANTTKQRHVFTFRMLETGRLRQIPIPHGGQMQVLDGSSDEIDAVIQHHQAYGLVDSSRIDQSKAFIGLCYSINKPVSSAVIEKTLRDNDHHLTREAHNRRQASVAALDSTLRESGTGYSGEMEFSAERTKGRDDGDDVSDINEKIVTPKSGSRKK</sequence>
<dbReference type="AlphaFoldDB" id="A0A1I5BD23"/>
<evidence type="ECO:0000256" key="1">
    <source>
        <dbReference type="SAM" id="MobiDB-lite"/>
    </source>
</evidence>
<feature type="region of interest" description="Disordered" evidence="1">
    <location>
        <begin position="116"/>
        <end position="160"/>
    </location>
</feature>
<dbReference type="RefSeq" id="WP_092879949.1">
    <property type="nucleotide sequence ID" value="NZ_FOVC01000016.1"/>
</dbReference>
<name>A0A1I5BD23_9GAMM</name>
<dbReference type="OrthoDB" id="6611341at2"/>
<dbReference type="Proteomes" id="UP000242222">
    <property type="component" value="Unassembled WGS sequence"/>
</dbReference>
<protein>
    <submittedName>
        <fullName evidence="2">Uncharacterized protein</fullName>
    </submittedName>
</protein>
<reference evidence="3" key="1">
    <citation type="submission" date="2016-10" db="EMBL/GenBank/DDBJ databases">
        <authorList>
            <person name="Varghese N."/>
            <person name="Submissions S."/>
        </authorList>
    </citation>
    <scope>NUCLEOTIDE SEQUENCE [LARGE SCALE GENOMIC DNA]</scope>
    <source>
        <strain evidence="3">N6PO6</strain>
    </source>
</reference>
<gene>
    <name evidence="2" type="ORF">SAMN05216516_11622</name>
</gene>
<evidence type="ECO:0000313" key="2">
    <source>
        <dbReference type="EMBL" id="SFN72605.1"/>
    </source>
</evidence>
<dbReference type="STRING" id="1367852.SAMN05216516_11622"/>